<evidence type="ECO:0000256" key="2">
    <source>
        <dbReference type="ARBA" id="ARBA00004496"/>
    </source>
</evidence>
<evidence type="ECO:0000256" key="12">
    <source>
        <dbReference type="ARBA" id="ARBA00048594"/>
    </source>
</evidence>
<dbReference type="SMART" id="SM00072">
    <property type="entry name" value="GuKc"/>
    <property type="match status" value="1"/>
</dbReference>
<proteinExistence type="inferred from homology"/>
<comment type="caution">
    <text evidence="15">The sequence shown here is derived from an EMBL/GenBank/DDBJ whole genome shotgun (WGS) entry which is preliminary data.</text>
</comment>
<evidence type="ECO:0000256" key="13">
    <source>
        <dbReference type="HAMAP-Rule" id="MF_00328"/>
    </source>
</evidence>
<organism evidence="15 16">
    <name type="scientific">Iodidimonas nitroreducens</name>
    <dbReference type="NCBI Taxonomy" id="1236968"/>
    <lineage>
        <taxon>Bacteria</taxon>
        <taxon>Pseudomonadati</taxon>
        <taxon>Pseudomonadota</taxon>
        <taxon>Alphaproteobacteria</taxon>
        <taxon>Iodidimonadales</taxon>
        <taxon>Iodidimonadaceae</taxon>
        <taxon>Iodidimonas</taxon>
    </lineage>
</organism>
<dbReference type="InterPro" id="IPR008144">
    <property type="entry name" value="Guanylate_kin-like_dom"/>
</dbReference>
<evidence type="ECO:0000313" key="15">
    <source>
        <dbReference type="EMBL" id="GER02884.1"/>
    </source>
</evidence>
<dbReference type="InterPro" id="IPR017665">
    <property type="entry name" value="Guanylate_kinase"/>
</dbReference>
<dbReference type="EMBL" id="BKCN01000002">
    <property type="protein sequence ID" value="GER02884.1"/>
    <property type="molecule type" value="Genomic_DNA"/>
</dbReference>
<evidence type="ECO:0000256" key="6">
    <source>
        <dbReference type="ARBA" id="ARBA00022490"/>
    </source>
</evidence>
<keyword evidence="16" id="KW-1185">Reference proteome</keyword>
<dbReference type="NCBIfam" id="TIGR03263">
    <property type="entry name" value="guanyl_kin"/>
    <property type="match status" value="1"/>
</dbReference>
<evidence type="ECO:0000256" key="9">
    <source>
        <dbReference type="ARBA" id="ARBA00022777"/>
    </source>
</evidence>
<accession>A0A5A7N540</accession>
<dbReference type="Gene3D" id="3.40.50.300">
    <property type="entry name" value="P-loop containing nucleotide triphosphate hydrolases"/>
    <property type="match status" value="1"/>
</dbReference>
<evidence type="ECO:0000256" key="3">
    <source>
        <dbReference type="ARBA" id="ARBA00005790"/>
    </source>
</evidence>
<dbReference type="FunFam" id="3.30.63.10:FF:000005">
    <property type="entry name" value="Guanylate kinase"/>
    <property type="match status" value="1"/>
</dbReference>
<keyword evidence="9 13" id="KW-0418">Kinase</keyword>
<feature type="domain" description="Guanylate kinase-like" evidence="14">
    <location>
        <begin position="8"/>
        <end position="189"/>
    </location>
</feature>
<keyword evidence="7 13" id="KW-0808">Transferase</keyword>
<dbReference type="Gene3D" id="3.30.63.10">
    <property type="entry name" value="Guanylate Kinase phosphate binding domain"/>
    <property type="match status" value="1"/>
</dbReference>
<comment type="catalytic activity">
    <reaction evidence="12 13">
        <text>GMP + ATP = GDP + ADP</text>
        <dbReference type="Rhea" id="RHEA:20780"/>
        <dbReference type="ChEBI" id="CHEBI:30616"/>
        <dbReference type="ChEBI" id="CHEBI:58115"/>
        <dbReference type="ChEBI" id="CHEBI:58189"/>
        <dbReference type="ChEBI" id="CHEBI:456216"/>
        <dbReference type="EC" id="2.7.4.8"/>
    </reaction>
</comment>
<reference evidence="15 16" key="1">
    <citation type="submission" date="2019-09" db="EMBL/GenBank/DDBJ databases">
        <title>NBRP : Genome information of microbial organism related human and environment.</title>
        <authorList>
            <person name="Hattori M."/>
            <person name="Oshima K."/>
            <person name="Inaba H."/>
            <person name="Suda W."/>
            <person name="Sakamoto M."/>
            <person name="Iino T."/>
            <person name="Kitahara M."/>
            <person name="Oshida Y."/>
            <person name="Iida T."/>
            <person name="Kudo T."/>
            <person name="Itoh T."/>
            <person name="Ohkuma M."/>
        </authorList>
    </citation>
    <scope>NUCLEOTIDE SEQUENCE [LARGE SCALE GENOMIC DNA]</scope>
    <source>
        <strain evidence="15 16">Q-1</strain>
    </source>
</reference>
<dbReference type="PROSITE" id="PS00856">
    <property type="entry name" value="GUANYLATE_KINASE_1"/>
    <property type="match status" value="1"/>
</dbReference>
<dbReference type="GO" id="GO:0005524">
    <property type="term" value="F:ATP binding"/>
    <property type="evidence" value="ECO:0007669"/>
    <property type="project" value="UniProtKB-UniRule"/>
</dbReference>
<comment type="subcellular location">
    <subcellularLocation>
        <location evidence="2 13">Cytoplasm</location>
    </subcellularLocation>
</comment>
<dbReference type="InterPro" id="IPR027417">
    <property type="entry name" value="P-loop_NTPase"/>
</dbReference>
<sequence>MTVKTRPGLLLIISSPSGAGKSTLCSHLRREEGDRLWTSVSATTRERRKNEVEGQDYYFVSHDKFQRMQKGGEFLEHAEVFGNFYGTPGEPVEKRLNAGIDVLFDIDWQGAQQIRSNAEDARVISIFILPPSMAALEHRLRHRAQDSEETVQFRMSRAHEEISHWEDYDYVLVNDDLDACFKRLHAILTAERVRAEKEYAIKDLAISLIKK</sequence>
<dbReference type="PANTHER" id="PTHR23117:SF13">
    <property type="entry name" value="GUANYLATE KINASE"/>
    <property type="match status" value="1"/>
</dbReference>
<dbReference type="GO" id="GO:0004385">
    <property type="term" value="F:GMP kinase activity"/>
    <property type="evidence" value="ECO:0007669"/>
    <property type="project" value="UniProtKB-UniRule"/>
</dbReference>
<evidence type="ECO:0000256" key="7">
    <source>
        <dbReference type="ARBA" id="ARBA00022679"/>
    </source>
</evidence>
<keyword evidence="8 13" id="KW-0547">Nucleotide-binding</keyword>
<dbReference type="HAMAP" id="MF_00328">
    <property type="entry name" value="Guanylate_kinase"/>
    <property type="match status" value="1"/>
</dbReference>
<dbReference type="AlphaFoldDB" id="A0A5A7N540"/>
<dbReference type="Pfam" id="PF00625">
    <property type="entry name" value="Guanylate_kin"/>
    <property type="match status" value="1"/>
</dbReference>
<evidence type="ECO:0000256" key="8">
    <source>
        <dbReference type="ARBA" id="ARBA00022741"/>
    </source>
</evidence>
<name>A0A5A7N540_9PROT</name>
<evidence type="ECO:0000256" key="11">
    <source>
        <dbReference type="ARBA" id="ARBA00030128"/>
    </source>
</evidence>
<dbReference type="PANTHER" id="PTHR23117">
    <property type="entry name" value="GUANYLATE KINASE-RELATED"/>
    <property type="match status" value="1"/>
</dbReference>
<protein>
    <recommendedName>
        <fullName evidence="5 13">Guanylate kinase</fullName>
        <ecNumber evidence="4 13">2.7.4.8</ecNumber>
    </recommendedName>
    <alternativeName>
        <fullName evidence="11 13">GMP kinase</fullName>
    </alternativeName>
</protein>
<evidence type="ECO:0000259" key="14">
    <source>
        <dbReference type="PROSITE" id="PS50052"/>
    </source>
</evidence>
<dbReference type="CDD" id="cd00071">
    <property type="entry name" value="GMPK"/>
    <property type="match status" value="1"/>
</dbReference>
<evidence type="ECO:0000256" key="5">
    <source>
        <dbReference type="ARBA" id="ARBA00016296"/>
    </source>
</evidence>
<dbReference type="Proteomes" id="UP000324996">
    <property type="component" value="Unassembled WGS sequence"/>
</dbReference>
<dbReference type="EC" id="2.7.4.8" evidence="4 13"/>
<dbReference type="RefSeq" id="WP_042086231.1">
    <property type="nucleotide sequence ID" value="NZ_BKCN01000002.1"/>
</dbReference>
<feature type="binding site" evidence="13">
    <location>
        <begin position="15"/>
        <end position="22"/>
    </location>
    <ligand>
        <name>ATP</name>
        <dbReference type="ChEBI" id="CHEBI:30616"/>
    </ligand>
</feature>
<dbReference type="InterPro" id="IPR008145">
    <property type="entry name" value="GK/Ca_channel_bsu"/>
</dbReference>
<dbReference type="InterPro" id="IPR020590">
    <property type="entry name" value="Guanylate_kinase_CS"/>
</dbReference>
<dbReference type="GO" id="GO:0005829">
    <property type="term" value="C:cytosol"/>
    <property type="evidence" value="ECO:0007669"/>
    <property type="project" value="TreeGrafter"/>
</dbReference>
<evidence type="ECO:0000313" key="16">
    <source>
        <dbReference type="Proteomes" id="UP000324996"/>
    </source>
</evidence>
<evidence type="ECO:0000256" key="10">
    <source>
        <dbReference type="ARBA" id="ARBA00022840"/>
    </source>
</evidence>
<keyword evidence="6 13" id="KW-0963">Cytoplasm</keyword>
<dbReference type="PROSITE" id="PS50052">
    <property type="entry name" value="GUANYLATE_KINASE_2"/>
    <property type="match status" value="1"/>
</dbReference>
<comment type="similarity">
    <text evidence="3 13">Belongs to the guanylate kinase family.</text>
</comment>
<keyword evidence="10 13" id="KW-0067">ATP-binding</keyword>
<evidence type="ECO:0000256" key="4">
    <source>
        <dbReference type="ARBA" id="ARBA00012961"/>
    </source>
</evidence>
<comment type="function">
    <text evidence="1 13">Essential for recycling GMP and indirectly, cGMP.</text>
</comment>
<gene>
    <name evidence="13 15" type="primary">gmk</name>
    <name evidence="15" type="ORF">JCM17846_05660</name>
</gene>
<evidence type="ECO:0000256" key="1">
    <source>
        <dbReference type="ARBA" id="ARBA00003531"/>
    </source>
</evidence>
<dbReference type="SUPFAM" id="SSF52540">
    <property type="entry name" value="P-loop containing nucleoside triphosphate hydrolases"/>
    <property type="match status" value="1"/>
</dbReference>